<dbReference type="PANTHER" id="PTHR43265">
    <property type="entry name" value="ESTERASE ESTD"/>
    <property type="match status" value="1"/>
</dbReference>
<dbReference type="Pfam" id="PF12146">
    <property type="entry name" value="Hydrolase_4"/>
    <property type="match status" value="1"/>
</dbReference>
<dbReference type="Gene3D" id="3.40.50.1820">
    <property type="entry name" value="alpha/beta hydrolase"/>
    <property type="match status" value="1"/>
</dbReference>
<organism evidence="2 3">
    <name type="scientific">Dokdonia ponticola</name>
    <dbReference type="NCBI Taxonomy" id="2041041"/>
    <lineage>
        <taxon>Bacteria</taxon>
        <taxon>Pseudomonadati</taxon>
        <taxon>Bacteroidota</taxon>
        <taxon>Flavobacteriia</taxon>
        <taxon>Flavobacteriales</taxon>
        <taxon>Flavobacteriaceae</taxon>
        <taxon>Dokdonia</taxon>
    </lineage>
</organism>
<dbReference type="InterPro" id="IPR053145">
    <property type="entry name" value="AB_hydrolase_Est10"/>
</dbReference>
<dbReference type="Proteomes" id="UP001596043">
    <property type="component" value="Unassembled WGS sequence"/>
</dbReference>
<reference evidence="3" key="1">
    <citation type="journal article" date="2019" name="Int. J. Syst. Evol. Microbiol.">
        <title>The Global Catalogue of Microorganisms (GCM) 10K type strain sequencing project: providing services to taxonomists for standard genome sequencing and annotation.</title>
        <authorList>
            <consortium name="The Broad Institute Genomics Platform"/>
            <consortium name="The Broad Institute Genome Sequencing Center for Infectious Disease"/>
            <person name="Wu L."/>
            <person name="Ma J."/>
        </authorList>
    </citation>
    <scope>NUCLEOTIDE SEQUENCE [LARGE SCALE GENOMIC DNA]</scope>
    <source>
        <strain evidence="3">YJ-61-S</strain>
    </source>
</reference>
<dbReference type="SUPFAM" id="SSF53474">
    <property type="entry name" value="alpha/beta-Hydrolases"/>
    <property type="match status" value="1"/>
</dbReference>
<sequence length="310" mass="34837">MRYLHVCAFVFLISQVGITQNTPVENDVKINQYIYGTLLQPKEGANDLIIIIPGSGPTDRNGNLQLSRNNALRLLAEKLTASGIATFRYDKRVLTLLKRGNLEEEKLRFEDFVKDAVSTVNYFRDRNKYQNIYIVGHSQGSLVGMIAAQQSNVTGFISLAGPGKSIDNTIVSQIALQMPELKENAQEAFTQLKENGKVKSYSPALASIFRKESQPFMVSWMQYIPTEEIKKLQIPVLIINGTNDVQIDTKEAEDLKQAKPDAKLVLIKDMNHVLRIIESTDALENTKSYNEANRPISQELTDVITSFIKK</sequence>
<dbReference type="InterPro" id="IPR022742">
    <property type="entry name" value="Hydrolase_4"/>
</dbReference>
<evidence type="ECO:0000313" key="3">
    <source>
        <dbReference type="Proteomes" id="UP001596043"/>
    </source>
</evidence>
<accession>A0ABV9I186</accession>
<feature type="domain" description="Serine aminopeptidase S33" evidence="1">
    <location>
        <begin position="75"/>
        <end position="273"/>
    </location>
</feature>
<dbReference type="PANTHER" id="PTHR43265:SF1">
    <property type="entry name" value="ESTERASE ESTD"/>
    <property type="match status" value="1"/>
</dbReference>
<evidence type="ECO:0000313" key="2">
    <source>
        <dbReference type="EMBL" id="MFC4636172.1"/>
    </source>
</evidence>
<evidence type="ECO:0000259" key="1">
    <source>
        <dbReference type="Pfam" id="PF12146"/>
    </source>
</evidence>
<gene>
    <name evidence="2" type="ORF">ACFO3O_19855</name>
</gene>
<comment type="caution">
    <text evidence="2">The sequence shown here is derived from an EMBL/GenBank/DDBJ whole genome shotgun (WGS) entry which is preliminary data.</text>
</comment>
<proteinExistence type="predicted"/>
<keyword evidence="3" id="KW-1185">Reference proteome</keyword>
<dbReference type="InterPro" id="IPR029058">
    <property type="entry name" value="AB_hydrolase_fold"/>
</dbReference>
<dbReference type="RefSeq" id="WP_379982104.1">
    <property type="nucleotide sequence ID" value="NZ_JBHSFV010000015.1"/>
</dbReference>
<dbReference type="GO" id="GO:0016787">
    <property type="term" value="F:hydrolase activity"/>
    <property type="evidence" value="ECO:0007669"/>
    <property type="project" value="UniProtKB-KW"/>
</dbReference>
<name>A0ABV9I186_9FLAO</name>
<keyword evidence="2" id="KW-0378">Hydrolase</keyword>
<protein>
    <submittedName>
        <fullName evidence="2">Alpha/beta hydrolase</fullName>
    </submittedName>
</protein>
<dbReference type="EMBL" id="JBHSFV010000015">
    <property type="protein sequence ID" value="MFC4636172.1"/>
    <property type="molecule type" value="Genomic_DNA"/>
</dbReference>